<protein>
    <recommendedName>
        <fullName evidence="3">DUF4440 domain-containing protein</fullName>
    </recommendedName>
</protein>
<evidence type="ECO:0008006" key="3">
    <source>
        <dbReference type="Google" id="ProtNLM"/>
    </source>
</evidence>
<dbReference type="EMBL" id="MSCN01000001">
    <property type="protein sequence ID" value="PQJ77795.1"/>
    <property type="molecule type" value="Genomic_DNA"/>
</dbReference>
<reference evidence="1 2" key="1">
    <citation type="submission" date="2016-12" db="EMBL/GenBank/DDBJ databases">
        <title>Trade-off between light-utilization and light-protection in marine flavobacteria.</title>
        <authorList>
            <person name="Kumagai Y."/>
            <person name="Yoshizawa S."/>
            <person name="Kogure K."/>
            <person name="Iwasaki W."/>
        </authorList>
    </citation>
    <scope>NUCLEOTIDE SEQUENCE [LARGE SCALE GENOMIC DNA]</scope>
    <source>
        <strain evidence="1 2">NBRC 108759</strain>
    </source>
</reference>
<evidence type="ECO:0000313" key="1">
    <source>
        <dbReference type="EMBL" id="PQJ77795.1"/>
    </source>
</evidence>
<accession>A0A2S7WJL0</accession>
<dbReference type="Proteomes" id="UP000238882">
    <property type="component" value="Unassembled WGS sequence"/>
</dbReference>
<keyword evidence="2" id="KW-1185">Reference proteome</keyword>
<dbReference type="OrthoDB" id="1357763at2"/>
<organism evidence="1 2">
    <name type="scientific">Polaribacter porphyrae</name>
    <dbReference type="NCBI Taxonomy" id="1137780"/>
    <lineage>
        <taxon>Bacteria</taxon>
        <taxon>Pseudomonadati</taxon>
        <taxon>Bacteroidota</taxon>
        <taxon>Flavobacteriia</taxon>
        <taxon>Flavobacteriales</taxon>
        <taxon>Flavobacteriaceae</taxon>
    </lineage>
</organism>
<evidence type="ECO:0000313" key="2">
    <source>
        <dbReference type="Proteomes" id="UP000238882"/>
    </source>
</evidence>
<gene>
    <name evidence="1" type="ORF">BTO18_00700</name>
</gene>
<dbReference type="RefSeq" id="WP_105014375.1">
    <property type="nucleotide sequence ID" value="NZ_MSCN01000001.1"/>
</dbReference>
<name>A0A2S7WJL0_9FLAO</name>
<sequence length="174" mass="20279">MNTFLKPFKESLLFKILFAIALFLYSFVSNAQVDKNTDLYKVLKAKDSIIFERAFNKCEIEKLEPIISKNFEFYHDVSGVQNRNEFLNVIKKNLCSNPGNMKRDLVKNSLQVFPLKNKGKLYGTIQKGKHTFQEKQNGILKTVGIADFTHLWILESNIWKLKRVLSYNHKPFKG</sequence>
<comment type="caution">
    <text evidence="1">The sequence shown here is derived from an EMBL/GenBank/DDBJ whole genome shotgun (WGS) entry which is preliminary data.</text>
</comment>
<proteinExistence type="predicted"/>
<dbReference type="AlphaFoldDB" id="A0A2S7WJL0"/>